<dbReference type="SUPFAM" id="SSF50891">
    <property type="entry name" value="Cyclophilin-like"/>
    <property type="match status" value="1"/>
</dbReference>
<dbReference type="PROSITE" id="PS50072">
    <property type="entry name" value="CSA_PPIASE_2"/>
    <property type="match status" value="1"/>
</dbReference>
<dbReference type="InterPro" id="IPR029000">
    <property type="entry name" value="Cyclophilin-like_dom_sf"/>
</dbReference>
<gene>
    <name evidence="6" type="ORF">SAMN02982919_01638</name>
</gene>
<feature type="chain" id="PRO_5011331579" description="Peptidyl-prolyl cis-trans isomerase" evidence="4">
    <location>
        <begin position="29"/>
        <end position="196"/>
    </location>
</feature>
<dbReference type="CDD" id="cd01920">
    <property type="entry name" value="cyclophilin_EcCYP_like"/>
    <property type="match status" value="1"/>
</dbReference>
<dbReference type="GO" id="GO:0003755">
    <property type="term" value="F:peptidyl-prolyl cis-trans isomerase activity"/>
    <property type="evidence" value="ECO:0007669"/>
    <property type="project" value="UniProtKB-UniRule"/>
</dbReference>
<feature type="signal peptide" evidence="4">
    <location>
        <begin position="1"/>
        <end position="28"/>
    </location>
</feature>
<dbReference type="STRING" id="180197.SAMN02982919_01638"/>
<evidence type="ECO:0000256" key="3">
    <source>
        <dbReference type="ARBA" id="ARBA00023235"/>
    </source>
</evidence>
<dbReference type="PROSITE" id="PS00170">
    <property type="entry name" value="CSA_PPIASE_1"/>
    <property type="match status" value="1"/>
</dbReference>
<evidence type="ECO:0000259" key="5">
    <source>
        <dbReference type="PROSITE" id="PS50072"/>
    </source>
</evidence>
<dbReference type="Gene3D" id="2.40.100.10">
    <property type="entry name" value="Cyclophilin-like"/>
    <property type="match status" value="1"/>
</dbReference>
<evidence type="ECO:0000313" key="7">
    <source>
        <dbReference type="Proteomes" id="UP000199766"/>
    </source>
</evidence>
<keyword evidence="7" id="KW-1185">Reference proteome</keyword>
<keyword evidence="3 4" id="KW-0413">Isomerase</keyword>
<dbReference type="GO" id="GO:0006457">
    <property type="term" value="P:protein folding"/>
    <property type="evidence" value="ECO:0007669"/>
    <property type="project" value="InterPro"/>
</dbReference>
<dbReference type="EC" id="5.2.1.8" evidence="4"/>
<dbReference type="InterPro" id="IPR044665">
    <property type="entry name" value="E_coli_cyclophilin_A-like"/>
</dbReference>
<name>A0A1H9KS48_9BURK</name>
<evidence type="ECO:0000313" key="6">
    <source>
        <dbReference type="EMBL" id="SER01705.1"/>
    </source>
</evidence>
<dbReference type="EMBL" id="FOGD01000003">
    <property type="protein sequence ID" value="SER01705.1"/>
    <property type="molecule type" value="Genomic_DNA"/>
</dbReference>
<protein>
    <recommendedName>
        <fullName evidence="4">Peptidyl-prolyl cis-trans isomerase</fullName>
        <shortName evidence="4">PPIase</shortName>
        <ecNumber evidence="4">5.2.1.8</ecNumber>
    </recommendedName>
</protein>
<dbReference type="InterPro" id="IPR020892">
    <property type="entry name" value="Cyclophilin-type_PPIase_CS"/>
</dbReference>
<dbReference type="Proteomes" id="UP000199766">
    <property type="component" value="Unassembled WGS sequence"/>
</dbReference>
<keyword evidence="4" id="KW-0732">Signal</keyword>
<accession>A0A1H9KS48</accession>
<evidence type="ECO:0000256" key="4">
    <source>
        <dbReference type="RuleBase" id="RU363019"/>
    </source>
</evidence>
<organism evidence="6 7">
    <name type="scientific">Giesbergeria anulus</name>
    <dbReference type="NCBI Taxonomy" id="180197"/>
    <lineage>
        <taxon>Bacteria</taxon>
        <taxon>Pseudomonadati</taxon>
        <taxon>Pseudomonadota</taxon>
        <taxon>Betaproteobacteria</taxon>
        <taxon>Burkholderiales</taxon>
        <taxon>Comamonadaceae</taxon>
        <taxon>Giesbergeria</taxon>
    </lineage>
</organism>
<dbReference type="OrthoDB" id="9807797at2"/>
<comment type="function">
    <text evidence="4">PPIases accelerate the folding of proteins. It catalyzes the cis-trans isomerization of proline imidic peptide bonds in oligopeptides.</text>
</comment>
<comment type="similarity">
    <text evidence="1 4">Belongs to the cyclophilin-type PPIase family.</text>
</comment>
<dbReference type="InterPro" id="IPR002130">
    <property type="entry name" value="Cyclophilin-type_PPIase_dom"/>
</dbReference>
<feature type="domain" description="PPIase cyclophilin-type" evidence="5">
    <location>
        <begin position="39"/>
        <end position="194"/>
    </location>
</feature>
<comment type="catalytic activity">
    <reaction evidence="4">
        <text>[protein]-peptidylproline (omega=180) = [protein]-peptidylproline (omega=0)</text>
        <dbReference type="Rhea" id="RHEA:16237"/>
        <dbReference type="Rhea" id="RHEA-COMP:10747"/>
        <dbReference type="Rhea" id="RHEA-COMP:10748"/>
        <dbReference type="ChEBI" id="CHEBI:83833"/>
        <dbReference type="ChEBI" id="CHEBI:83834"/>
        <dbReference type="EC" id="5.2.1.8"/>
    </reaction>
</comment>
<proteinExistence type="inferred from homology"/>
<dbReference type="PANTHER" id="PTHR43246">
    <property type="entry name" value="PEPTIDYL-PROLYL CIS-TRANS ISOMERASE CYP38, CHLOROPLASTIC"/>
    <property type="match status" value="1"/>
</dbReference>
<dbReference type="Pfam" id="PF00160">
    <property type="entry name" value="Pro_isomerase"/>
    <property type="match status" value="1"/>
</dbReference>
<dbReference type="RefSeq" id="WP_091455594.1">
    <property type="nucleotide sequence ID" value="NZ_FOGD01000003.1"/>
</dbReference>
<reference evidence="6 7" key="1">
    <citation type="submission" date="2016-10" db="EMBL/GenBank/DDBJ databases">
        <authorList>
            <person name="de Groot N.N."/>
        </authorList>
    </citation>
    <scope>NUCLEOTIDE SEQUENCE [LARGE SCALE GENOMIC DNA]</scope>
    <source>
        <strain evidence="6 7">ATCC 35958</strain>
    </source>
</reference>
<keyword evidence="2 4" id="KW-0697">Rotamase</keyword>
<dbReference type="PRINTS" id="PR00153">
    <property type="entry name" value="CSAPPISMRASE"/>
</dbReference>
<sequence length="196" mass="20754">MLSKRKSLLALAASSLALGLALVQPVAAQDAQAPKVKLSTSMGDIVVQLDAAKAPKTVENFLAYVKDKHYDGTIFHRVIDGFMIQGGGFTADMTQKPTKAAIMLESGNGLKNQPYTIAMARTGNPHSATAQFFINVKNNEMLNARQPGNDGYAVFGKVIDGTAVVDKIKAVPTANKGFHQDVPSTPVTITSATLLP</sequence>
<evidence type="ECO:0000256" key="2">
    <source>
        <dbReference type="ARBA" id="ARBA00023110"/>
    </source>
</evidence>
<dbReference type="AlphaFoldDB" id="A0A1H9KS48"/>
<evidence type="ECO:0000256" key="1">
    <source>
        <dbReference type="ARBA" id="ARBA00007365"/>
    </source>
</evidence>